<evidence type="ECO:0000313" key="8">
    <source>
        <dbReference type="Proteomes" id="UP000001294"/>
    </source>
</evidence>
<feature type="region of interest" description="Disordered" evidence="5">
    <location>
        <begin position="117"/>
        <end position="148"/>
    </location>
</feature>
<evidence type="ECO:0000256" key="5">
    <source>
        <dbReference type="SAM" id="MobiDB-lite"/>
    </source>
</evidence>
<gene>
    <name evidence="7" type="ORF">PMAA_005950</name>
</gene>
<keyword evidence="3" id="KW-0804">Transcription</keyword>
<dbReference type="InterPro" id="IPR001138">
    <property type="entry name" value="Zn2Cys6_DnaBD"/>
</dbReference>
<keyword evidence="8" id="KW-1185">Reference proteome</keyword>
<evidence type="ECO:0000256" key="3">
    <source>
        <dbReference type="ARBA" id="ARBA00023163"/>
    </source>
</evidence>
<dbReference type="GO" id="GO:0003677">
    <property type="term" value="F:DNA binding"/>
    <property type="evidence" value="ECO:0007669"/>
    <property type="project" value="UniProtKB-KW"/>
</dbReference>
<protein>
    <recommendedName>
        <fullName evidence="6">Zn(2)-C6 fungal-type domain-containing protein</fullName>
    </recommendedName>
</protein>
<keyword evidence="4" id="KW-0539">Nucleus</keyword>
<evidence type="ECO:0000256" key="1">
    <source>
        <dbReference type="ARBA" id="ARBA00023015"/>
    </source>
</evidence>
<dbReference type="OrthoDB" id="4216928at2759"/>
<evidence type="ECO:0000259" key="6">
    <source>
        <dbReference type="PROSITE" id="PS50048"/>
    </source>
</evidence>
<dbReference type="InterPro" id="IPR036864">
    <property type="entry name" value="Zn2-C6_fun-type_DNA-bd_sf"/>
</dbReference>
<proteinExistence type="predicted"/>
<dbReference type="SUPFAM" id="SSF57701">
    <property type="entry name" value="Zn2/Cys6 DNA-binding domain"/>
    <property type="match status" value="1"/>
</dbReference>
<reference evidence="8" key="1">
    <citation type="journal article" date="2015" name="Genome Announc.">
        <title>Genome sequence of the AIDS-associated pathogen Penicillium marneffei (ATCC18224) and its near taxonomic relative Talaromyces stipitatus (ATCC10500).</title>
        <authorList>
            <person name="Nierman W.C."/>
            <person name="Fedorova-Abrams N.D."/>
            <person name="Andrianopoulos A."/>
        </authorList>
    </citation>
    <scope>NUCLEOTIDE SEQUENCE [LARGE SCALE GENOMIC DNA]</scope>
    <source>
        <strain evidence="8">ATCC 18224 / CBS 334.59 / QM 7333</strain>
    </source>
</reference>
<evidence type="ECO:0000256" key="4">
    <source>
        <dbReference type="ARBA" id="ARBA00023242"/>
    </source>
</evidence>
<feature type="compositionally biased region" description="Low complexity" evidence="5">
    <location>
        <begin position="132"/>
        <end position="142"/>
    </location>
</feature>
<name>B6QTT5_TALMQ</name>
<dbReference type="CDD" id="cd00067">
    <property type="entry name" value="GAL4"/>
    <property type="match status" value="1"/>
</dbReference>
<accession>B6QTT5</accession>
<dbReference type="PhylomeDB" id="B6QTT5"/>
<dbReference type="Proteomes" id="UP000001294">
    <property type="component" value="Unassembled WGS sequence"/>
</dbReference>
<evidence type="ECO:0000256" key="2">
    <source>
        <dbReference type="ARBA" id="ARBA00023125"/>
    </source>
</evidence>
<dbReference type="EMBL" id="DS995905">
    <property type="protein sequence ID" value="EEA19827.1"/>
    <property type="molecule type" value="Genomic_DNA"/>
</dbReference>
<sequence>MSSLSSGTSLRRSCHGCVKVKRRCDLLFPECSRCFKKGVRCQYINIPLSSRTTPPGDGHSNNGRVTKLTNTRHHQQHQQQQQQQRKIHNAVVVGTIKAEIVQANNTETIVVRLPKRTMSSSDVASDERSVSSDDSIGSSPNSDKNEDIPWIRPALDMEIRKQHSPYIVDLVANVVRQAPRLFIQGQSFFIHPCVYSKSLPRPVREIRALCALYENDSDDYQLSSVKLSTFLQHQIFSLIQTANKTTDFEELVACVQALTLAHCLQLSEGNIQGPAVEKSLEFLAALAHRMWYLVPRELPSSMSPWHAWMFGETVRRTIVFSHLVIAAFSFLTRGYACRTPFIDALPFDGRTYLWDTRSEQDWAKYSTHQDFPMVSVIEYANLLQAGRALCFSSFEGLIIATCRGLELPIHEPSKVMQITTLPDPHHTQPDNPTIPDTTTTATTTTTNDAPHSDLITRRITHLQTLLSSLHAYHAYRETLPAIIDAYKSGKLTIEKGQLTFWARSCQLGPARKFDIPTTEDERLKLQVKVMGMLDEVLKVQDRGDLLWIENPLPSDEWEY</sequence>
<feature type="domain" description="Zn(2)-C6 fungal-type" evidence="6">
    <location>
        <begin position="13"/>
        <end position="43"/>
    </location>
</feature>
<dbReference type="AlphaFoldDB" id="B6QTT5"/>
<keyword evidence="1" id="KW-0805">Transcription regulation</keyword>
<dbReference type="GO" id="GO:0008270">
    <property type="term" value="F:zinc ion binding"/>
    <property type="evidence" value="ECO:0007669"/>
    <property type="project" value="InterPro"/>
</dbReference>
<keyword evidence="2" id="KW-0238">DNA-binding</keyword>
<dbReference type="SMART" id="SM00066">
    <property type="entry name" value="GAL4"/>
    <property type="match status" value="1"/>
</dbReference>
<dbReference type="Gene3D" id="4.10.240.10">
    <property type="entry name" value="Zn(2)-C6 fungal-type DNA-binding domain"/>
    <property type="match status" value="1"/>
</dbReference>
<dbReference type="VEuPathDB" id="FungiDB:PMAA_005950"/>
<feature type="compositionally biased region" description="Low complexity" evidence="5">
    <location>
        <begin position="429"/>
        <end position="449"/>
    </location>
</feature>
<dbReference type="PROSITE" id="PS50048">
    <property type="entry name" value="ZN2_CY6_FUNGAL_2"/>
    <property type="match status" value="1"/>
</dbReference>
<organism evidence="7 8">
    <name type="scientific">Talaromyces marneffei (strain ATCC 18224 / CBS 334.59 / QM 7333)</name>
    <name type="common">Penicillium marneffei</name>
    <dbReference type="NCBI Taxonomy" id="441960"/>
    <lineage>
        <taxon>Eukaryota</taxon>
        <taxon>Fungi</taxon>
        <taxon>Dikarya</taxon>
        <taxon>Ascomycota</taxon>
        <taxon>Pezizomycotina</taxon>
        <taxon>Eurotiomycetes</taxon>
        <taxon>Eurotiomycetidae</taxon>
        <taxon>Eurotiales</taxon>
        <taxon>Trichocomaceae</taxon>
        <taxon>Talaromyces</taxon>
        <taxon>Talaromyces sect. Talaromyces</taxon>
    </lineage>
</organism>
<dbReference type="Pfam" id="PF00172">
    <property type="entry name" value="Zn_clus"/>
    <property type="match status" value="1"/>
</dbReference>
<dbReference type="GO" id="GO:0000981">
    <property type="term" value="F:DNA-binding transcription factor activity, RNA polymerase II-specific"/>
    <property type="evidence" value="ECO:0007669"/>
    <property type="project" value="InterPro"/>
</dbReference>
<evidence type="ECO:0000313" key="7">
    <source>
        <dbReference type="EMBL" id="EEA19827.1"/>
    </source>
</evidence>
<dbReference type="HOGENOM" id="CLU_024655_1_2_1"/>
<feature type="region of interest" description="Disordered" evidence="5">
    <location>
        <begin position="421"/>
        <end position="450"/>
    </location>
</feature>